<evidence type="ECO:0000259" key="5">
    <source>
        <dbReference type="PROSITE" id="PS51782"/>
    </source>
</evidence>
<sequence>MFARSVVAAFVAVPFLARTAFAASCTRTYTVKEGDWCDTISAANNVSTHQLSAVNPGIDSVCHNLEPGSVLCLGTEGEDCTTTHVVESGDSCGGIQSVYGINSTVLYANNPQLDAECSNLYTGEVVCVANSVIAPAAPDATSILSTTVPSTTVPATTFVASTSSAAPATTTTADADEDDDDIPFCDEL</sequence>
<dbReference type="Pfam" id="PF01476">
    <property type="entry name" value="LysM"/>
    <property type="match status" value="2"/>
</dbReference>
<organism evidence="6 7">
    <name type="scientific">Lentinus tigrinus ALCF2SS1-6</name>
    <dbReference type="NCBI Taxonomy" id="1328759"/>
    <lineage>
        <taxon>Eukaryota</taxon>
        <taxon>Fungi</taxon>
        <taxon>Dikarya</taxon>
        <taxon>Basidiomycota</taxon>
        <taxon>Agaricomycotina</taxon>
        <taxon>Agaricomycetes</taxon>
        <taxon>Polyporales</taxon>
        <taxon>Polyporaceae</taxon>
        <taxon>Lentinus</taxon>
    </lineage>
</organism>
<evidence type="ECO:0000256" key="1">
    <source>
        <dbReference type="ARBA" id="ARBA00022669"/>
    </source>
</evidence>
<dbReference type="AlphaFoldDB" id="A0A5C2SIN4"/>
<dbReference type="PANTHER" id="PTHR34997:SF1">
    <property type="entry name" value="PEPTIDOGLYCAN-BINDING LYSIN DOMAIN"/>
    <property type="match status" value="1"/>
</dbReference>
<dbReference type="OrthoDB" id="5985073at2759"/>
<feature type="signal peptide" evidence="4">
    <location>
        <begin position="1"/>
        <end position="22"/>
    </location>
</feature>
<dbReference type="SMART" id="SM00257">
    <property type="entry name" value="LysM"/>
    <property type="match status" value="2"/>
</dbReference>
<keyword evidence="4" id="KW-0732">Signal</keyword>
<dbReference type="EMBL" id="ML122257">
    <property type="protein sequence ID" value="RPD63148.1"/>
    <property type="molecule type" value="Genomic_DNA"/>
</dbReference>
<evidence type="ECO:0000256" key="3">
    <source>
        <dbReference type="SAM" id="MobiDB-lite"/>
    </source>
</evidence>
<accession>A0A5C2SIN4</accession>
<dbReference type="PANTHER" id="PTHR34997">
    <property type="entry name" value="AM15"/>
    <property type="match status" value="1"/>
</dbReference>
<feature type="compositionally biased region" description="Acidic residues" evidence="3">
    <location>
        <begin position="174"/>
        <end position="188"/>
    </location>
</feature>
<proteinExistence type="predicted"/>
<feature type="chain" id="PRO_5022921326" description="LysM domain-containing protein" evidence="4">
    <location>
        <begin position="23"/>
        <end position="188"/>
    </location>
</feature>
<keyword evidence="1" id="KW-0147">Chitin-binding</keyword>
<dbReference type="CDD" id="cd00118">
    <property type="entry name" value="LysM"/>
    <property type="match status" value="2"/>
</dbReference>
<dbReference type="Proteomes" id="UP000313359">
    <property type="component" value="Unassembled WGS sequence"/>
</dbReference>
<dbReference type="InterPro" id="IPR052210">
    <property type="entry name" value="LysM1-like"/>
</dbReference>
<evidence type="ECO:0000313" key="7">
    <source>
        <dbReference type="Proteomes" id="UP000313359"/>
    </source>
</evidence>
<name>A0A5C2SIN4_9APHY</name>
<dbReference type="Gene3D" id="3.10.350.10">
    <property type="entry name" value="LysM domain"/>
    <property type="match status" value="2"/>
</dbReference>
<dbReference type="PROSITE" id="PS51782">
    <property type="entry name" value="LYSM"/>
    <property type="match status" value="2"/>
</dbReference>
<feature type="region of interest" description="Disordered" evidence="3">
    <location>
        <begin position="163"/>
        <end position="188"/>
    </location>
</feature>
<dbReference type="SUPFAM" id="SSF54106">
    <property type="entry name" value="LysM domain"/>
    <property type="match status" value="2"/>
</dbReference>
<gene>
    <name evidence="6" type="ORF">L227DRAFT_572985</name>
</gene>
<evidence type="ECO:0000313" key="6">
    <source>
        <dbReference type="EMBL" id="RPD63148.1"/>
    </source>
</evidence>
<dbReference type="STRING" id="1328759.A0A5C2SIN4"/>
<feature type="domain" description="LysM" evidence="5">
    <location>
        <begin position="82"/>
        <end position="128"/>
    </location>
</feature>
<feature type="domain" description="LysM" evidence="5">
    <location>
        <begin position="27"/>
        <end position="73"/>
    </location>
</feature>
<dbReference type="GO" id="GO:0008061">
    <property type="term" value="F:chitin binding"/>
    <property type="evidence" value="ECO:0007669"/>
    <property type="project" value="UniProtKB-KW"/>
</dbReference>
<feature type="compositionally biased region" description="Low complexity" evidence="3">
    <location>
        <begin position="163"/>
        <end position="173"/>
    </location>
</feature>
<dbReference type="InterPro" id="IPR036779">
    <property type="entry name" value="LysM_dom_sf"/>
</dbReference>
<evidence type="ECO:0000256" key="4">
    <source>
        <dbReference type="SAM" id="SignalP"/>
    </source>
</evidence>
<keyword evidence="7" id="KW-1185">Reference proteome</keyword>
<keyword evidence="2" id="KW-0843">Virulence</keyword>
<reference evidence="6" key="1">
    <citation type="journal article" date="2018" name="Genome Biol. Evol.">
        <title>Genomics and development of Lentinus tigrinus, a white-rot wood-decaying mushroom with dimorphic fruiting bodies.</title>
        <authorList>
            <person name="Wu B."/>
            <person name="Xu Z."/>
            <person name="Knudson A."/>
            <person name="Carlson A."/>
            <person name="Chen N."/>
            <person name="Kovaka S."/>
            <person name="LaButti K."/>
            <person name="Lipzen A."/>
            <person name="Pennachio C."/>
            <person name="Riley R."/>
            <person name="Schakwitz W."/>
            <person name="Umezawa K."/>
            <person name="Ohm R.A."/>
            <person name="Grigoriev I.V."/>
            <person name="Nagy L.G."/>
            <person name="Gibbons J."/>
            <person name="Hibbett D."/>
        </authorList>
    </citation>
    <scope>NUCLEOTIDE SEQUENCE [LARGE SCALE GENOMIC DNA]</scope>
    <source>
        <strain evidence="6">ALCF2SS1-6</strain>
    </source>
</reference>
<protein>
    <recommendedName>
        <fullName evidence="5">LysM domain-containing protein</fullName>
    </recommendedName>
</protein>
<dbReference type="InterPro" id="IPR018392">
    <property type="entry name" value="LysM"/>
</dbReference>
<evidence type="ECO:0000256" key="2">
    <source>
        <dbReference type="ARBA" id="ARBA00023026"/>
    </source>
</evidence>